<dbReference type="EMBL" id="BJMH01000014">
    <property type="protein sequence ID" value="GEB33474.1"/>
    <property type="molecule type" value="Genomic_DNA"/>
</dbReference>
<keyword evidence="1" id="KW-0472">Membrane</keyword>
<name>A0A4Y3PJ60_BREPA</name>
<evidence type="ECO:0000313" key="2">
    <source>
        <dbReference type="EMBL" id="GEB33474.1"/>
    </source>
</evidence>
<feature type="transmembrane region" description="Helical" evidence="1">
    <location>
        <begin position="6"/>
        <end position="24"/>
    </location>
</feature>
<evidence type="ECO:0000313" key="3">
    <source>
        <dbReference type="Proteomes" id="UP000316882"/>
    </source>
</evidence>
<sequence>MIFFTVVIFFAFLLVVWFVVKLLFRLEKRDSIKYDQRELWESFDTKLQDIRYKKEKNK</sequence>
<dbReference type="RefSeq" id="WP_167470237.1">
    <property type="nucleotide sequence ID" value="NZ_BJMH01000014.1"/>
</dbReference>
<protein>
    <submittedName>
        <fullName evidence="2">Uncharacterized protein</fullName>
    </submittedName>
</protein>
<dbReference type="Proteomes" id="UP000316882">
    <property type="component" value="Unassembled WGS sequence"/>
</dbReference>
<gene>
    <name evidence="2" type="ORF">BPA01_30540</name>
</gene>
<dbReference type="AlphaFoldDB" id="A0A4Y3PJ60"/>
<evidence type="ECO:0000256" key="1">
    <source>
        <dbReference type="SAM" id="Phobius"/>
    </source>
</evidence>
<keyword evidence="1" id="KW-0812">Transmembrane</keyword>
<dbReference type="GeneID" id="87614462"/>
<reference evidence="2 3" key="1">
    <citation type="submission" date="2019-06" db="EMBL/GenBank/DDBJ databases">
        <title>Whole genome shotgun sequence of Brevibacillus parabrevis NBRC 12334.</title>
        <authorList>
            <person name="Hosoyama A."/>
            <person name="Uohara A."/>
            <person name="Ohji S."/>
            <person name="Ichikawa N."/>
        </authorList>
    </citation>
    <scope>NUCLEOTIDE SEQUENCE [LARGE SCALE GENOMIC DNA]</scope>
    <source>
        <strain evidence="2 3">NBRC 12334</strain>
    </source>
</reference>
<keyword evidence="1" id="KW-1133">Transmembrane helix</keyword>
<proteinExistence type="predicted"/>
<keyword evidence="3" id="KW-1185">Reference proteome</keyword>
<accession>A0A4Y3PJ60</accession>
<organism evidence="2 3">
    <name type="scientific">Brevibacillus parabrevis</name>
    <dbReference type="NCBI Taxonomy" id="54914"/>
    <lineage>
        <taxon>Bacteria</taxon>
        <taxon>Bacillati</taxon>
        <taxon>Bacillota</taxon>
        <taxon>Bacilli</taxon>
        <taxon>Bacillales</taxon>
        <taxon>Paenibacillaceae</taxon>
        <taxon>Brevibacillus</taxon>
    </lineage>
</organism>
<comment type="caution">
    <text evidence="2">The sequence shown here is derived from an EMBL/GenBank/DDBJ whole genome shotgun (WGS) entry which is preliminary data.</text>
</comment>